<keyword evidence="6" id="KW-0456">Lyase</keyword>
<accession>A0A0U5BV65</accession>
<reference evidence="9" key="2">
    <citation type="journal article" date="2016" name="Int. J. Syst. Evol. Microbiol.">
        <title>Caldimicrobium thiodismutans sp. nov., a sulfur-disproportionating bacterium isolated from a hot spring.</title>
        <authorList>
            <person name="Kojima H."/>
            <person name="Umezawa K."/>
            <person name="Fukui M."/>
        </authorList>
    </citation>
    <scope>NUCLEOTIDE SEQUENCE [LARGE SCALE GENOMIC DNA]</scope>
    <source>
        <strain evidence="9">TF1</strain>
    </source>
</reference>
<dbReference type="UniPathway" id="UPA00148"/>
<evidence type="ECO:0000256" key="5">
    <source>
        <dbReference type="ARBA" id="ARBA00023235"/>
    </source>
</evidence>
<dbReference type="PANTHER" id="PTHR43588:SF1">
    <property type="entry name" value="COBALT-PRECORRIN-8 METHYLMUTASE"/>
    <property type="match status" value="1"/>
</dbReference>
<dbReference type="RefSeq" id="WP_068511717.1">
    <property type="nucleotide sequence ID" value="NZ_AP014945.1"/>
</dbReference>
<keyword evidence="9" id="KW-1185">Reference proteome</keyword>
<keyword evidence="4" id="KW-0479">Metal-binding</keyword>
<dbReference type="InterPro" id="IPR002762">
    <property type="entry name" value="CbiX-like"/>
</dbReference>
<feature type="domain" description="Cobalamin biosynthesis precorrin-8X methylmutase CobH/CbiC" evidence="7">
    <location>
        <begin position="128"/>
        <end position="316"/>
    </location>
</feature>
<evidence type="ECO:0000256" key="4">
    <source>
        <dbReference type="ARBA" id="ARBA00022723"/>
    </source>
</evidence>
<dbReference type="KEGG" id="cthi:THC_0079"/>
<dbReference type="CDD" id="cd03416">
    <property type="entry name" value="CbiX_SirB_N"/>
    <property type="match status" value="1"/>
</dbReference>
<dbReference type="STRING" id="1653476.THC_0079"/>
<evidence type="ECO:0000256" key="2">
    <source>
        <dbReference type="ARBA" id="ARBA00009774"/>
    </source>
</evidence>
<dbReference type="PATRIC" id="fig|1653476.3.peg.83"/>
<organism evidence="8 9">
    <name type="scientific">Caldimicrobium thiodismutans</name>
    <dbReference type="NCBI Taxonomy" id="1653476"/>
    <lineage>
        <taxon>Bacteria</taxon>
        <taxon>Pseudomonadati</taxon>
        <taxon>Thermodesulfobacteriota</taxon>
        <taxon>Thermodesulfobacteria</taxon>
        <taxon>Thermodesulfobacteriales</taxon>
        <taxon>Thermodesulfobacteriaceae</taxon>
        <taxon>Caldimicrobium</taxon>
    </lineage>
</organism>
<gene>
    <name evidence="8" type="ORF">THC_0079</name>
</gene>
<reference evidence="8 9" key="1">
    <citation type="journal article" date="2016" name="Int. J. Syst. Evol. Microbiol.">
        <title>Caldimicrobium thiodismutans sp. nov., a sulfur-disproportionating bacterium isolated from a hot spring, and emended description of the genus Caldimicrobium.</title>
        <authorList>
            <person name="Kojima H."/>
            <person name="Umezawa K."/>
            <person name="Fukui M."/>
        </authorList>
    </citation>
    <scope>NUCLEOTIDE SEQUENCE [LARGE SCALE GENOMIC DNA]</scope>
    <source>
        <strain evidence="8 9">TF1</strain>
    </source>
</reference>
<dbReference type="Gene3D" id="3.40.50.1400">
    <property type="match status" value="1"/>
</dbReference>
<dbReference type="SUPFAM" id="SSF63965">
    <property type="entry name" value="Precorrin-8X methylmutase CbiC/CobH"/>
    <property type="match status" value="1"/>
</dbReference>
<comment type="similarity">
    <text evidence="2">Belongs to the CobH/CbiC family.</text>
</comment>
<proteinExistence type="inferred from homology"/>
<evidence type="ECO:0000256" key="6">
    <source>
        <dbReference type="ARBA" id="ARBA00023239"/>
    </source>
</evidence>
<keyword evidence="5" id="KW-0413">Isomerase</keyword>
<comment type="pathway">
    <text evidence="1">Cofactor biosynthesis; adenosylcobalamin biosynthesis.</text>
</comment>
<dbReference type="Gene3D" id="3.40.50.10230">
    <property type="entry name" value="Cobalamin biosynthesis CobH/CbiC, precorrin-8X methylmutase"/>
    <property type="match status" value="1"/>
</dbReference>
<sequence>MEKILLVLHGSPKKEANYWDSFLNLLSGVFQRPRDDFKIAFLQFGQPDIKSALEDYIREGTYKIIVHPFFLSSGLHVSKDIPEILEEAKKMYPEVEILYTRPLGVHEKLAEIVKERIEELGIKSGSAIEIKSFEIIEKEVDLSSFSEEEKVIIKRVIHATADPEFKYTMVFHEEAIPLAIKNLKMGKDILVDVEMVKAGISKKLLKGNQVLSYLSEITEEPEEGTRTEKAIELALEREKNLGIIAIGNSPTALIKAVEILNKYNIKDIVVIGMPVGFVKALESKLLLSTQNFPFITNLSRKGGSPACSAVINALLRLSQ</sequence>
<evidence type="ECO:0000259" key="7">
    <source>
        <dbReference type="Pfam" id="PF02570"/>
    </source>
</evidence>
<dbReference type="PANTHER" id="PTHR43588">
    <property type="entry name" value="COBALT-PRECORRIN-8 METHYLMUTASE"/>
    <property type="match status" value="1"/>
</dbReference>
<dbReference type="GO" id="GO:0009236">
    <property type="term" value="P:cobalamin biosynthetic process"/>
    <property type="evidence" value="ECO:0007669"/>
    <property type="project" value="UniProtKB-UniPathway"/>
</dbReference>
<dbReference type="EMBL" id="AP014945">
    <property type="protein sequence ID" value="BAU22485.1"/>
    <property type="molecule type" value="Genomic_DNA"/>
</dbReference>
<dbReference type="GO" id="GO:0016993">
    <property type="term" value="F:precorrin-8X methylmutase activity"/>
    <property type="evidence" value="ECO:0007669"/>
    <property type="project" value="InterPro"/>
</dbReference>
<dbReference type="SUPFAM" id="SSF53800">
    <property type="entry name" value="Chelatase"/>
    <property type="match status" value="1"/>
</dbReference>
<evidence type="ECO:0000256" key="3">
    <source>
        <dbReference type="ARBA" id="ARBA00022573"/>
    </source>
</evidence>
<dbReference type="Pfam" id="PF01903">
    <property type="entry name" value="CbiX"/>
    <property type="match status" value="1"/>
</dbReference>
<dbReference type="Pfam" id="PF02570">
    <property type="entry name" value="CbiC"/>
    <property type="match status" value="1"/>
</dbReference>
<name>A0A0U5BV65_9BACT</name>
<dbReference type="OrthoDB" id="9797895at2"/>
<dbReference type="AlphaFoldDB" id="A0A0U5BV65"/>
<evidence type="ECO:0000313" key="8">
    <source>
        <dbReference type="EMBL" id="BAU22485.1"/>
    </source>
</evidence>
<protein>
    <recommendedName>
        <fullName evidence="7">Cobalamin biosynthesis precorrin-8X methylmutase CobH/CbiC domain-containing protein</fullName>
    </recommendedName>
</protein>
<dbReference type="InterPro" id="IPR003722">
    <property type="entry name" value="Cbl_synth_CobH/CbiC"/>
</dbReference>
<dbReference type="GO" id="GO:0016829">
    <property type="term" value="F:lyase activity"/>
    <property type="evidence" value="ECO:0007669"/>
    <property type="project" value="UniProtKB-KW"/>
</dbReference>
<dbReference type="InterPro" id="IPR036588">
    <property type="entry name" value="CobH/CbiC_sf"/>
</dbReference>
<dbReference type="Proteomes" id="UP000068196">
    <property type="component" value="Chromosome"/>
</dbReference>
<evidence type="ECO:0000313" key="9">
    <source>
        <dbReference type="Proteomes" id="UP000068196"/>
    </source>
</evidence>
<dbReference type="GO" id="GO:0046872">
    <property type="term" value="F:metal ion binding"/>
    <property type="evidence" value="ECO:0007669"/>
    <property type="project" value="UniProtKB-KW"/>
</dbReference>
<evidence type="ECO:0000256" key="1">
    <source>
        <dbReference type="ARBA" id="ARBA00004953"/>
    </source>
</evidence>
<keyword evidence="3" id="KW-0169">Cobalamin biosynthesis</keyword>